<accession>A0AAJ0EN08</accession>
<dbReference type="AlphaFoldDB" id="A0AAJ0EN08"/>
<name>A0AAJ0EN08_9PEZI</name>
<dbReference type="GeneID" id="85460614"/>
<gene>
    <name evidence="1" type="ORF">BDP55DRAFT_680011</name>
</gene>
<dbReference type="Proteomes" id="UP001224890">
    <property type="component" value="Unassembled WGS sequence"/>
</dbReference>
<dbReference type="RefSeq" id="XP_060424044.1">
    <property type="nucleotide sequence ID" value="XM_060576088.1"/>
</dbReference>
<organism evidence="1 2">
    <name type="scientific">Colletotrichum godetiae</name>
    <dbReference type="NCBI Taxonomy" id="1209918"/>
    <lineage>
        <taxon>Eukaryota</taxon>
        <taxon>Fungi</taxon>
        <taxon>Dikarya</taxon>
        <taxon>Ascomycota</taxon>
        <taxon>Pezizomycotina</taxon>
        <taxon>Sordariomycetes</taxon>
        <taxon>Hypocreomycetidae</taxon>
        <taxon>Glomerellales</taxon>
        <taxon>Glomerellaceae</taxon>
        <taxon>Colletotrichum</taxon>
        <taxon>Colletotrichum acutatum species complex</taxon>
    </lineage>
</organism>
<reference evidence="1" key="1">
    <citation type="submission" date="2021-06" db="EMBL/GenBank/DDBJ databases">
        <title>Comparative genomics, transcriptomics and evolutionary studies reveal genomic signatures of adaptation to plant cell wall in hemibiotrophic fungi.</title>
        <authorList>
            <consortium name="DOE Joint Genome Institute"/>
            <person name="Baroncelli R."/>
            <person name="Diaz J.F."/>
            <person name="Benocci T."/>
            <person name="Peng M."/>
            <person name="Battaglia E."/>
            <person name="Haridas S."/>
            <person name="Andreopoulos W."/>
            <person name="Labutti K."/>
            <person name="Pangilinan J."/>
            <person name="Floch G.L."/>
            <person name="Makela M.R."/>
            <person name="Henrissat B."/>
            <person name="Grigoriev I.V."/>
            <person name="Crouch J.A."/>
            <person name="De Vries R.P."/>
            <person name="Sukno S.A."/>
            <person name="Thon M.R."/>
        </authorList>
    </citation>
    <scope>NUCLEOTIDE SEQUENCE</scope>
    <source>
        <strain evidence="1">CBS 193.32</strain>
    </source>
</reference>
<comment type="caution">
    <text evidence="1">The sequence shown here is derived from an EMBL/GenBank/DDBJ whole genome shotgun (WGS) entry which is preliminary data.</text>
</comment>
<evidence type="ECO:0000313" key="2">
    <source>
        <dbReference type="Proteomes" id="UP001224890"/>
    </source>
</evidence>
<sequence length="134" mass="15015">MTSPVTSVFSTACVFLGLLGYTSKRLYQGHRLDKAATATSAKVEVGINLGRVERRTILSPGRIFHDRRDIATRKLEAVYNWVGKTEQRSWGHHGVSSLVIGMSQLGHFHHRLSIDFITPVHNPNTIFAFAEAWL</sequence>
<protein>
    <submittedName>
        <fullName evidence="1">Uncharacterized protein</fullName>
    </submittedName>
</protein>
<evidence type="ECO:0000313" key="1">
    <source>
        <dbReference type="EMBL" id="KAK1659280.1"/>
    </source>
</evidence>
<keyword evidence="2" id="KW-1185">Reference proteome</keyword>
<dbReference type="EMBL" id="JAHMHR010000062">
    <property type="protein sequence ID" value="KAK1659280.1"/>
    <property type="molecule type" value="Genomic_DNA"/>
</dbReference>
<proteinExistence type="predicted"/>